<dbReference type="AlphaFoldDB" id="A0A9W6PIR7"/>
<evidence type="ECO:0000256" key="1">
    <source>
        <dbReference type="SAM" id="MobiDB-lite"/>
    </source>
</evidence>
<dbReference type="EMBL" id="BSRX01000020">
    <property type="protein sequence ID" value="GLW55658.1"/>
    <property type="molecule type" value="Genomic_DNA"/>
</dbReference>
<organism evidence="2 3">
    <name type="scientific">Kitasatospora phosalacinea</name>
    <dbReference type="NCBI Taxonomy" id="2065"/>
    <lineage>
        <taxon>Bacteria</taxon>
        <taxon>Bacillati</taxon>
        <taxon>Actinomycetota</taxon>
        <taxon>Actinomycetes</taxon>
        <taxon>Kitasatosporales</taxon>
        <taxon>Streptomycetaceae</taxon>
        <taxon>Kitasatospora</taxon>
    </lineage>
</organism>
<evidence type="ECO:0000313" key="2">
    <source>
        <dbReference type="EMBL" id="GLW55658.1"/>
    </source>
</evidence>
<name>A0A9W6PIR7_9ACTN</name>
<feature type="compositionally biased region" description="Basic residues" evidence="1">
    <location>
        <begin position="8"/>
        <end position="20"/>
    </location>
</feature>
<reference evidence="2" key="1">
    <citation type="submission" date="2023-02" db="EMBL/GenBank/DDBJ databases">
        <title>Kitasatospora phosalacinea NBRC 14362.</title>
        <authorList>
            <person name="Ichikawa N."/>
            <person name="Sato H."/>
            <person name="Tonouchi N."/>
        </authorList>
    </citation>
    <scope>NUCLEOTIDE SEQUENCE</scope>
    <source>
        <strain evidence="2">NBRC 14362</strain>
    </source>
</reference>
<protein>
    <submittedName>
        <fullName evidence="2">Uncharacterized protein</fullName>
    </submittedName>
</protein>
<dbReference type="Proteomes" id="UP001165143">
    <property type="component" value="Unassembled WGS sequence"/>
</dbReference>
<comment type="caution">
    <text evidence="2">The sequence shown here is derived from an EMBL/GenBank/DDBJ whole genome shotgun (WGS) entry which is preliminary data.</text>
</comment>
<feature type="region of interest" description="Disordered" evidence="1">
    <location>
        <begin position="1"/>
        <end position="27"/>
    </location>
</feature>
<sequence length="184" mass="19948">MKSTARQVRPRGRDRHHRRTDHPGRTPVRKAVRTLLPAGTALLLALAATACGTAEPKQQTAEVRTDAQLLAKCAALPAEADSVHWTYRTLGVQDSRVPGPTDRALDGLARLTPDGAARLRTTATWAPADHRPPAELAALLDRPVPTWLRTPALDGRSPSGAPHFLLDPDSDTLYFWAVNPHCAD</sequence>
<accession>A0A9W6PIR7</accession>
<proteinExistence type="predicted"/>
<evidence type="ECO:0000313" key="3">
    <source>
        <dbReference type="Proteomes" id="UP001165143"/>
    </source>
</evidence>
<gene>
    <name evidence="2" type="ORF">Kpho01_36690</name>
</gene>